<evidence type="ECO:0000256" key="5">
    <source>
        <dbReference type="ARBA" id="ARBA00042549"/>
    </source>
</evidence>
<protein>
    <recommendedName>
        <fullName evidence="3">Arginine-hydroxylase NDUFAF5, mitochondrial</fullName>
    </recommendedName>
    <alternativeName>
        <fullName evidence="4">NADH dehydrogenase [ubiquinone] 1 alpha subcomplex assembly factor 5</fullName>
    </alternativeName>
    <alternativeName>
        <fullName evidence="5">Putative methyltransferase NDUFAF5</fullName>
    </alternativeName>
</protein>
<name>A0A6V7VZP5_MELEN</name>
<evidence type="ECO:0000313" key="8">
    <source>
        <dbReference type="Proteomes" id="UP000580250"/>
    </source>
</evidence>
<dbReference type="AlphaFoldDB" id="A0A6V7VZP5"/>
<dbReference type="SUPFAM" id="SSF53335">
    <property type="entry name" value="S-adenosyl-L-methionine-dependent methyltransferases"/>
    <property type="match status" value="1"/>
</dbReference>
<evidence type="ECO:0000259" key="6">
    <source>
        <dbReference type="Pfam" id="PF08241"/>
    </source>
</evidence>
<accession>A0A6V7VZP5</accession>
<comment type="caution">
    <text evidence="7">The sequence shown here is derived from an EMBL/GenBank/DDBJ whole genome shotgun (WGS) entry which is preliminary data.</text>
</comment>
<sequence>MPIMASRLFSHLRSASTSASKVVPPYIKVFDRETKRKQRNWSATQSEFELTRFIRDELGYRLADKGLFNLLMLICFFKFFDLLKKNTVCIDLGCGAGHIGMHLIRENVGCLIQLDMSEAMVRASKSAEENEFPTFRAIADEELVPFRPECADLILSGLSAHWINDLPNWFLRCFQTLREDGVMIGGLLAGETLHELRISLQLAEMERLGGIGAHISPFVEAQDIASLMNRAGFQLVTIDVDENCDIFSLIFDLQFMGESNATFTRSASLKRDILIAADGIYRQMFCTQENNYPATFQMINFIGWKPGANMPKVARRGSQSVSFKHLSKFIETEMTRRENDEFNNK</sequence>
<feature type="domain" description="Methyltransferase type 11" evidence="6">
    <location>
        <begin position="91"/>
        <end position="184"/>
    </location>
</feature>
<dbReference type="EMBL" id="CAJEWN010000363">
    <property type="protein sequence ID" value="CAD2180154.1"/>
    <property type="molecule type" value="Genomic_DNA"/>
</dbReference>
<keyword evidence="2" id="KW-0808">Transferase</keyword>
<gene>
    <name evidence="7" type="ORF">MENT_LOCUS32214</name>
</gene>
<dbReference type="InterPro" id="IPR029063">
    <property type="entry name" value="SAM-dependent_MTases_sf"/>
</dbReference>
<reference evidence="7 8" key="1">
    <citation type="submission" date="2020-08" db="EMBL/GenBank/DDBJ databases">
        <authorList>
            <person name="Koutsovoulos G."/>
            <person name="Danchin GJ E."/>
        </authorList>
    </citation>
    <scope>NUCLEOTIDE SEQUENCE [LARGE SCALE GENOMIC DNA]</scope>
</reference>
<dbReference type="InterPro" id="IPR050602">
    <property type="entry name" value="Malonyl-ACP_OMT"/>
</dbReference>
<evidence type="ECO:0000256" key="2">
    <source>
        <dbReference type="ARBA" id="ARBA00022679"/>
    </source>
</evidence>
<dbReference type="Pfam" id="PF08241">
    <property type="entry name" value="Methyltransf_11"/>
    <property type="match status" value="1"/>
</dbReference>
<dbReference type="OrthoDB" id="16816at2759"/>
<dbReference type="CDD" id="cd02440">
    <property type="entry name" value="AdoMet_MTases"/>
    <property type="match status" value="1"/>
</dbReference>
<evidence type="ECO:0000256" key="4">
    <source>
        <dbReference type="ARBA" id="ARBA00041833"/>
    </source>
</evidence>
<dbReference type="Proteomes" id="UP000580250">
    <property type="component" value="Unassembled WGS sequence"/>
</dbReference>
<dbReference type="GO" id="GO:0008757">
    <property type="term" value="F:S-adenosylmethionine-dependent methyltransferase activity"/>
    <property type="evidence" value="ECO:0007669"/>
    <property type="project" value="InterPro"/>
</dbReference>
<dbReference type="GO" id="GO:0032981">
    <property type="term" value="P:mitochondrial respiratory chain complex I assembly"/>
    <property type="evidence" value="ECO:0007669"/>
    <property type="project" value="TreeGrafter"/>
</dbReference>
<dbReference type="GO" id="GO:0005739">
    <property type="term" value="C:mitochondrion"/>
    <property type="evidence" value="ECO:0007669"/>
    <property type="project" value="TreeGrafter"/>
</dbReference>
<keyword evidence="1" id="KW-0489">Methyltransferase</keyword>
<evidence type="ECO:0000256" key="1">
    <source>
        <dbReference type="ARBA" id="ARBA00022603"/>
    </source>
</evidence>
<dbReference type="InterPro" id="IPR013216">
    <property type="entry name" value="Methyltransf_11"/>
</dbReference>
<organism evidence="7 8">
    <name type="scientific">Meloidogyne enterolobii</name>
    <name type="common">Root-knot nematode worm</name>
    <name type="synonym">Meloidogyne mayaguensis</name>
    <dbReference type="NCBI Taxonomy" id="390850"/>
    <lineage>
        <taxon>Eukaryota</taxon>
        <taxon>Metazoa</taxon>
        <taxon>Ecdysozoa</taxon>
        <taxon>Nematoda</taxon>
        <taxon>Chromadorea</taxon>
        <taxon>Rhabditida</taxon>
        <taxon>Tylenchina</taxon>
        <taxon>Tylenchomorpha</taxon>
        <taxon>Tylenchoidea</taxon>
        <taxon>Meloidogynidae</taxon>
        <taxon>Meloidogyninae</taxon>
        <taxon>Meloidogyne</taxon>
    </lineage>
</organism>
<dbReference type="GO" id="GO:0032259">
    <property type="term" value="P:methylation"/>
    <property type="evidence" value="ECO:0007669"/>
    <property type="project" value="UniProtKB-KW"/>
</dbReference>
<dbReference type="Gene3D" id="3.40.50.150">
    <property type="entry name" value="Vaccinia Virus protein VP39"/>
    <property type="match status" value="1"/>
</dbReference>
<proteinExistence type="predicted"/>
<evidence type="ECO:0000313" key="7">
    <source>
        <dbReference type="EMBL" id="CAD2180154.1"/>
    </source>
</evidence>
<dbReference type="PANTHER" id="PTHR13090:SF1">
    <property type="entry name" value="ARGININE-HYDROXYLASE NDUFAF5, MITOCHONDRIAL"/>
    <property type="match status" value="1"/>
</dbReference>
<evidence type="ECO:0000256" key="3">
    <source>
        <dbReference type="ARBA" id="ARBA00040937"/>
    </source>
</evidence>
<dbReference type="PANTHER" id="PTHR13090">
    <property type="entry name" value="ARGININE-HYDROXYLASE NDUFAF5, MITOCHONDRIAL"/>
    <property type="match status" value="1"/>
</dbReference>